<dbReference type="InterPro" id="IPR003961">
    <property type="entry name" value="FN3_dom"/>
</dbReference>
<dbReference type="Proteomes" id="UP000176389">
    <property type="component" value="Unassembled WGS sequence"/>
</dbReference>
<dbReference type="GO" id="GO:0046872">
    <property type="term" value="F:metal ion binding"/>
    <property type="evidence" value="ECO:0007669"/>
    <property type="project" value="InterPro"/>
</dbReference>
<dbReference type="SUPFAM" id="SSF49363">
    <property type="entry name" value="Purple acid phosphatase, N-terminal domain"/>
    <property type="match status" value="1"/>
</dbReference>
<dbReference type="InterPro" id="IPR008963">
    <property type="entry name" value="Purple_acid_Pase-like_N"/>
</dbReference>
<feature type="compositionally biased region" description="Basic and acidic residues" evidence="1">
    <location>
        <begin position="382"/>
        <end position="407"/>
    </location>
</feature>
<evidence type="ECO:0000256" key="1">
    <source>
        <dbReference type="SAM" id="MobiDB-lite"/>
    </source>
</evidence>
<dbReference type="Gene3D" id="2.60.40.10">
    <property type="entry name" value="Immunoglobulins"/>
    <property type="match status" value="1"/>
</dbReference>
<dbReference type="EMBL" id="MHCS01000040">
    <property type="protein sequence ID" value="OGY25768.1"/>
    <property type="molecule type" value="Genomic_DNA"/>
</dbReference>
<feature type="transmembrane region" description="Helical" evidence="2">
    <location>
        <begin position="355"/>
        <end position="374"/>
    </location>
</feature>
<dbReference type="Gene3D" id="2.60.40.680">
    <property type="match status" value="1"/>
</dbReference>
<evidence type="ECO:0008006" key="5">
    <source>
        <dbReference type="Google" id="ProtNLM"/>
    </source>
</evidence>
<evidence type="ECO:0000256" key="2">
    <source>
        <dbReference type="SAM" id="Phobius"/>
    </source>
</evidence>
<dbReference type="CDD" id="cd08547">
    <property type="entry name" value="Type_II_cohesin"/>
    <property type="match status" value="1"/>
</dbReference>
<protein>
    <recommendedName>
        <fullName evidence="5">Fibronectin type-III domain-containing protein</fullName>
    </recommendedName>
</protein>
<dbReference type="SUPFAM" id="SSF49384">
    <property type="entry name" value="Carbohydrate-binding domain"/>
    <property type="match status" value="1"/>
</dbReference>
<dbReference type="GO" id="GO:0003993">
    <property type="term" value="F:acid phosphatase activity"/>
    <property type="evidence" value="ECO:0007669"/>
    <property type="project" value="InterPro"/>
</dbReference>
<name>A0A1G1WDK4_9BACT</name>
<dbReference type="InterPro" id="IPR013783">
    <property type="entry name" value="Ig-like_fold"/>
</dbReference>
<gene>
    <name evidence="3" type="ORF">A2Z11_01125</name>
</gene>
<keyword evidence="2" id="KW-1133">Transmembrane helix</keyword>
<dbReference type="CDD" id="cd00063">
    <property type="entry name" value="FN3"/>
    <property type="match status" value="1"/>
</dbReference>
<organism evidence="3 4">
    <name type="scientific">Candidatus Woykebacteria bacterium RBG_16_43_9</name>
    <dbReference type="NCBI Taxonomy" id="1802596"/>
    <lineage>
        <taxon>Bacteria</taxon>
        <taxon>Candidatus Woykeibacteriota</taxon>
    </lineage>
</organism>
<evidence type="ECO:0000313" key="3">
    <source>
        <dbReference type="EMBL" id="OGY25768.1"/>
    </source>
</evidence>
<comment type="caution">
    <text evidence="3">The sequence shown here is derived from an EMBL/GenBank/DDBJ whole genome shotgun (WGS) entry which is preliminary data.</text>
</comment>
<reference evidence="3 4" key="1">
    <citation type="journal article" date="2016" name="Nat. Commun.">
        <title>Thousands of microbial genomes shed light on interconnected biogeochemical processes in an aquifer system.</title>
        <authorList>
            <person name="Anantharaman K."/>
            <person name="Brown C.T."/>
            <person name="Hug L.A."/>
            <person name="Sharon I."/>
            <person name="Castelle C.J."/>
            <person name="Probst A.J."/>
            <person name="Thomas B.C."/>
            <person name="Singh A."/>
            <person name="Wilkins M.J."/>
            <person name="Karaoz U."/>
            <person name="Brodie E.L."/>
            <person name="Williams K.H."/>
            <person name="Hubbard S.S."/>
            <person name="Banfield J.F."/>
        </authorList>
    </citation>
    <scope>NUCLEOTIDE SEQUENCE [LARGE SCALE GENOMIC DNA]</scope>
</reference>
<accession>A0A1G1WDK4</accession>
<sequence length="451" mass="47450">MKKLLSSLIIFAITFVSIGISISEPVQAAGNFYLAPGAQIITNGQTFSVGVRVNTGGAKVDTAQANLFYPADKLDYLGVGYGGTAFEIQAQSSGGGGSVKMGRATLSAKSGDLLVGTITFRAKVSSGSGTVSFTSGTEADLAGSVKVSATSSGTYNFTKPAPAPKPDKTAPKISSVKVSGIGLNTATITWKTNENATSIVEYGLTKNLGISVSNTKLKTSHKLALSTKVLIPGTQIYYKVSSKDKAGNSASSKMTSFKTKGYNIRLKILNNKDEPIKEAKVTLVPGFETGETDEKGIKNFDDIAPGKHSVNVDLGNEVLASSIEVLEKNPDRVQEFVIKLSSGGVGGLGGSIGTIPIIIIFILSALVVLFAWIIKKKNQVIKKDTPPHKPHGEKSSDDKPPRDDKPAPEPPKAEAPPPSSKGGIKETNVIIPKEEITKDGKKIKVIRAEDY</sequence>
<keyword evidence="2" id="KW-0812">Transmembrane</keyword>
<feature type="compositionally biased region" description="Pro residues" evidence="1">
    <location>
        <begin position="408"/>
        <end position="419"/>
    </location>
</feature>
<evidence type="ECO:0000313" key="4">
    <source>
        <dbReference type="Proteomes" id="UP000176389"/>
    </source>
</evidence>
<dbReference type="AlphaFoldDB" id="A0A1G1WDK4"/>
<keyword evidence="2" id="KW-0472">Membrane</keyword>
<dbReference type="GO" id="GO:0030246">
    <property type="term" value="F:carbohydrate binding"/>
    <property type="evidence" value="ECO:0007669"/>
    <property type="project" value="InterPro"/>
</dbReference>
<feature type="region of interest" description="Disordered" evidence="1">
    <location>
        <begin position="382"/>
        <end position="431"/>
    </location>
</feature>
<dbReference type="STRING" id="1802596.A2Z11_01125"/>
<dbReference type="InterPro" id="IPR008965">
    <property type="entry name" value="CBM2/CBM3_carb-bd_dom_sf"/>
</dbReference>
<proteinExistence type="predicted"/>